<keyword evidence="1" id="KW-0805">Transcription regulation</keyword>
<dbReference type="CDD" id="cd06171">
    <property type="entry name" value="Sigma70_r4"/>
    <property type="match status" value="1"/>
</dbReference>
<feature type="domain" description="RNA polymerase sigma-70 region 2" evidence="6">
    <location>
        <begin position="75"/>
        <end position="135"/>
    </location>
</feature>
<keyword evidence="2" id="KW-0731">Sigma factor</keyword>
<name>A0A917TAR1_9ACTN</name>
<dbReference type="PRINTS" id="PR00046">
    <property type="entry name" value="SIGMA70FCT"/>
</dbReference>
<sequence>MPVLPVEPVATPRPQHIRLVVDHRRGQGSADRQQPGAGDRRERVRALLEKVAECTDPQELKALRDQVVLECRGVASAVAARYRGRGVDRNDLEQLANLGLVKAVRRWQPGRSEDFLQFAVPTIAGEIKRYFRDHSAAVRPPRRIQELRAALTSSEDERPVGSADDDGHAADGRSDDARRAEELGVSEAAIREAREAVRLCRPISLDAQSGWGCPIADTWGSEDERITQIEDRMTVQVLMRSLSPREREIVRMRFVEGMSQARIGECIGVSQMQVSRLLRSITSKLYQELAS</sequence>
<feature type="compositionally biased region" description="Basic and acidic residues" evidence="5">
    <location>
        <begin position="155"/>
        <end position="182"/>
    </location>
</feature>
<evidence type="ECO:0000259" key="7">
    <source>
        <dbReference type="Pfam" id="PF04545"/>
    </source>
</evidence>
<dbReference type="GO" id="GO:0006352">
    <property type="term" value="P:DNA-templated transcription initiation"/>
    <property type="evidence" value="ECO:0007669"/>
    <property type="project" value="InterPro"/>
</dbReference>
<evidence type="ECO:0000256" key="4">
    <source>
        <dbReference type="ARBA" id="ARBA00023163"/>
    </source>
</evidence>
<evidence type="ECO:0000313" key="8">
    <source>
        <dbReference type="EMBL" id="GGM15351.1"/>
    </source>
</evidence>
<dbReference type="EMBL" id="BMNA01000014">
    <property type="protein sequence ID" value="GGM15351.1"/>
    <property type="molecule type" value="Genomic_DNA"/>
</dbReference>
<dbReference type="InterPro" id="IPR007627">
    <property type="entry name" value="RNA_pol_sigma70_r2"/>
</dbReference>
<dbReference type="InterPro" id="IPR013325">
    <property type="entry name" value="RNA_pol_sigma_r2"/>
</dbReference>
<dbReference type="Pfam" id="PF04545">
    <property type="entry name" value="Sigma70_r4"/>
    <property type="match status" value="1"/>
</dbReference>
<evidence type="ECO:0000256" key="1">
    <source>
        <dbReference type="ARBA" id="ARBA00023015"/>
    </source>
</evidence>
<dbReference type="AlphaFoldDB" id="A0A917TAR1"/>
<keyword evidence="9" id="KW-1185">Reference proteome</keyword>
<dbReference type="InterPro" id="IPR000943">
    <property type="entry name" value="RNA_pol_sigma70"/>
</dbReference>
<feature type="region of interest" description="Disordered" evidence="5">
    <location>
        <begin position="150"/>
        <end position="182"/>
    </location>
</feature>
<evidence type="ECO:0000256" key="3">
    <source>
        <dbReference type="ARBA" id="ARBA00023125"/>
    </source>
</evidence>
<evidence type="ECO:0000313" key="9">
    <source>
        <dbReference type="Proteomes" id="UP000655208"/>
    </source>
</evidence>
<dbReference type="Gene3D" id="1.20.120.1810">
    <property type="match status" value="1"/>
</dbReference>
<comment type="caution">
    <text evidence="8">The sequence shown here is derived from an EMBL/GenBank/DDBJ whole genome shotgun (WGS) entry which is preliminary data.</text>
</comment>
<dbReference type="InterPro" id="IPR013324">
    <property type="entry name" value="RNA_pol_sigma_r3/r4-like"/>
</dbReference>
<protein>
    <submittedName>
        <fullName evidence="8">RNA polymerase sigma factor</fullName>
    </submittedName>
</protein>
<proteinExistence type="predicted"/>
<dbReference type="PANTHER" id="PTHR30385:SF4">
    <property type="entry name" value="RNA POLYMERASE SIGMA-E FACTOR"/>
    <property type="match status" value="1"/>
</dbReference>
<dbReference type="InterPro" id="IPR014284">
    <property type="entry name" value="RNA_pol_sigma-70_dom"/>
</dbReference>
<evidence type="ECO:0000256" key="5">
    <source>
        <dbReference type="SAM" id="MobiDB-lite"/>
    </source>
</evidence>
<keyword evidence="3" id="KW-0238">DNA-binding</keyword>
<gene>
    <name evidence="8" type="ORF">GCM10011594_39230</name>
</gene>
<dbReference type="GO" id="GO:0016987">
    <property type="term" value="F:sigma factor activity"/>
    <property type="evidence" value="ECO:0007669"/>
    <property type="project" value="UniProtKB-KW"/>
</dbReference>
<reference evidence="8" key="2">
    <citation type="submission" date="2020-09" db="EMBL/GenBank/DDBJ databases">
        <authorList>
            <person name="Sun Q."/>
            <person name="Zhou Y."/>
        </authorList>
    </citation>
    <scope>NUCLEOTIDE SEQUENCE</scope>
    <source>
        <strain evidence="8">CGMCC 4.7308</strain>
    </source>
</reference>
<dbReference type="NCBIfam" id="TIGR02937">
    <property type="entry name" value="sigma70-ECF"/>
    <property type="match status" value="1"/>
</dbReference>
<keyword evidence="4" id="KW-0804">Transcription</keyword>
<dbReference type="GO" id="GO:0003677">
    <property type="term" value="F:DNA binding"/>
    <property type="evidence" value="ECO:0007669"/>
    <property type="project" value="UniProtKB-KW"/>
</dbReference>
<dbReference type="Proteomes" id="UP000655208">
    <property type="component" value="Unassembled WGS sequence"/>
</dbReference>
<reference evidence="8" key="1">
    <citation type="journal article" date="2014" name="Int. J. Syst. Evol. Microbiol.">
        <title>Complete genome sequence of Corynebacterium casei LMG S-19264T (=DSM 44701T), isolated from a smear-ripened cheese.</title>
        <authorList>
            <consortium name="US DOE Joint Genome Institute (JGI-PGF)"/>
            <person name="Walter F."/>
            <person name="Albersmeier A."/>
            <person name="Kalinowski J."/>
            <person name="Ruckert C."/>
        </authorList>
    </citation>
    <scope>NUCLEOTIDE SEQUENCE</scope>
    <source>
        <strain evidence="8">CGMCC 4.7308</strain>
    </source>
</reference>
<evidence type="ECO:0000259" key="6">
    <source>
        <dbReference type="Pfam" id="PF04542"/>
    </source>
</evidence>
<dbReference type="SUPFAM" id="SSF88659">
    <property type="entry name" value="Sigma3 and sigma4 domains of RNA polymerase sigma factors"/>
    <property type="match status" value="1"/>
</dbReference>
<dbReference type="SUPFAM" id="SSF88946">
    <property type="entry name" value="Sigma2 domain of RNA polymerase sigma factors"/>
    <property type="match status" value="1"/>
</dbReference>
<dbReference type="Gene3D" id="1.20.140.160">
    <property type="match status" value="1"/>
</dbReference>
<organism evidence="8 9">
    <name type="scientific">Nakamurella endophytica</name>
    <dbReference type="NCBI Taxonomy" id="1748367"/>
    <lineage>
        <taxon>Bacteria</taxon>
        <taxon>Bacillati</taxon>
        <taxon>Actinomycetota</taxon>
        <taxon>Actinomycetes</taxon>
        <taxon>Nakamurellales</taxon>
        <taxon>Nakamurellaceae</taxon>
        <taxon>Nakamurella</taxon>
    </lineage>
</organism>
<feature type="domain" description="RNA polymerase sigma-70 region 4" evidence="7">
    <location>
        <begin position="239"/>
        <end position="286"/>
    </location>
</feature>
<evidence type="ECO:0000256" key="2">
    <source>
        <dbReference type="ARBA" id="ARBA00023082"/>
    </source>
</evidence>
<dbReference type="PANTHER" id="PTHR30385">
    <property type="entry name" value="SIGMA FACTOR F FLAGELLAR"/>
    <property type="match status" value="1"/>
</dbReference>
<dbReference type="Pfam" id="PF04542">
    <property type="entry name" value="Sigma70_r2"/>
    <property type="match status" value="1"/>
</dbReference>
<accession>A0A917TAR1</accession>
<dbReference type="InterPro" id="IPR007630">
    <property type="entry name" value="RNA_pol_sigma70_r4"/>
</dbReference>